<comment type="caution">
    <text evidence="1">The sequence shown here is derived from an EMBL/GenBank/DDBJ whole genome shotgun (WGS) entry which is preliminary data.</text>
</comment>
<dbReference type="AlphaFoldDB" id="U2F4G4"/>
<name>U2F4G4_9BACT</name>
<evidence type="ECO:0000313" key="1">
    <source>
        <dbReference type="EMBL" id="ERJ25097.1"/>
    </source>
</evidence>
<evidence type="ECO:0000313" key="2">
    <source>
        <dbReference type="Proteomes" id="UP000016627"/>
    </source>
</evidence>
<sequence length="40" mass="4653">MVTRFLPFMLAKLSGGVRHLNSKFIKAKFRLKDSNLARIF</sequence>
<gene>
    <name evidence="1" type="ORF">ATCC51562_680</name>
</gene>
<accession>U2F4G4</accession>
<reference evidence="1 2" key="1">
    <citation type="journal article" date="2013" name="BMC Genomics">
        <title>Comparative genomics of Campylobacter concisus isolates reveals genetic diversity and provides insights into disease association.</title>
        <authorList>
            <person name="Deshpande N.P."/>
            <person name="Kaakoush N.O."/>
            <person name="Wilkins M.R."/>
            <person name="Mitchell H.M."/>
        </authorList>
    </citation>
    <scope>NUCLEOTIDE SEQUENCE [LARGE SCALE GENOMIC DNA]</scope>
    <source>
        <strain evidence="1 2">ATCC 51562</strain>
    </source>
</reference>
<organism evidence="1 2">
    <name type="scientific">Campylobacter concisus ATCC 51562</name>
    <dbReference type="NCBI Taxonomy" id="1242969"/>
    <lineage>
        <taxon>Bacteria</taxon>
        <taxon>Pseudomonadati</taxon>
        <taxon>Campylobacterota</taxon>
        <taxon>Epsilonproteobacteria</taxon>
        <taxon>Campylobacterales</taxon>
        <taxon>Campylobacteraceae</taxon>
        <taxon>Campylobacter</taxon>
    </lineage>
</organism>
<proteinExistence type="predicted"/>
<dbReference type="Proteomes" id="UP000016627">
    <property type="component" value="Unassembled WGS sequence"/>
</dbReference>
<protein>
    <submittedName>
        <fullName evidence="1">Uncharacterized protein</fullName>
    </submittedName>
</protein>
<dbReference type="EMBL" id="ANNI01000009">
    <property type="protein sequence ID" value="ERJ25097.1"/>
    <property type="molecule type" value="Genomic_DNA"/>
</dbReference>